<comment type="similarity">
    <text evidence="2 7">Belongs to the cytochrome P450 family.</text>
</comment>
<dbReference type="Gene3D" id="1.10.630.10">
    <property type="entry name" value="Cytochrome P450"/>
    <property type="match status" value="1"/>
</dbReference>
<evidence type="ECO:0000256" key="2">
    <source>
        <dbReference type="ARBA" id="ARBA00010617"/>
    </source>
</evidence>
<dbReference type="AlphaFoldDB" id="A0A2P7YKV6"/>
<evidence type="ECO:0000256" key="4">
    <source>
        <dbReference type="ARBA" id="ARBA00023002"/>
    </source>
</evidence>
<keyword evidence="3 6" id="KW-0479">Metal-binding</keyword>
<evidence type="ECO:0000256" key="7">
    <source>
        <dbReference type="RuleBase" id="RU000461"/>
    </source>
</evidence>
<dbReference type="GO" id="GO:0005506">
    <property type="term" value="F:iron ion binding"/>
    <property type="evidence" value="ECO:0007669"/>
    <property type="project" value="InterPro"/>
</dbReference>
<organism evidence="8 9">
    <name type="scientific">Elsinoe australis</name>
    <dbReference type="NCBI Taxonomy" id="40998"/>
    <lineage>
        <taxon>Eukaryota</taxon>
        <taxon>Fungi</taxon>
        <taxon>Dikarya</taxon>
        <taxon>Ascomycota</taxon>
        <taxon>Pezizomycotina</taxon>
        <taxon>Dothideomycetes</taxon>
        <taxon>Dothideomycetidae</taxon>
        <taxon>Myriangiales</taxon>
        <taxon>Elsinoaceae</taxon>
        <taxon>Elsinoe</taxon>
    </lineage>
</organism>
<dbReference type="PRINTS" id="PR00463">
    <property type="entry name" value="EP450I"/>
</dbReference>
<dbReference type="PRINTS" id="PR00385">
    <property type="entry name" value="P450"/>
</dbReference>
<protein>
    <submittedName>
        <fullName evidence="8">Isotrichodermin C-15 hydroxylase</fullName>
    </submittedName>
</protein>
<comment type="cofactor">
    <cofactor evidence="1 6">
        <name>heme</name>
        <dbReference type="ChEBI" id="CHEBI:30413"/>
    </cofactor>
</comment>
<sequence>MVSPYLSITPFIVLGIVYLYKVFTSPLRSLPGPWYSHFTHLWLKKYVVSGRRLHYIHELHQRHGPIVRVSPNEIDISSPEIHKQVHRIGSGFLKDSWYQGFRSGDAHDVFSMIDPKEHAERRKLFAPLWTNSALHEHWEDMVIEKAQLAVSKIKRDALAGEACIYQWWTLMTTDVISQLSFGESTDMLKQEGKNQYIRDVEMATKIGGFLAEFQWLRPVFFLMPIPRLQYALQAEQRVQSYGLSAVRSARSGTISKQNVFSRLIAASDSEKADALSEYQIAFEAAGFTVAGSGTTAVTLTYLVWAVLKDRAIQQRLEEEVAQLQAPLRDAQLEKLPYLNAVIDETLRLYGAAPGNLPRTAPVGGATLGGYFIPEGTIVSSQAYTLHRNEDVYRNTDEFDPTRFIDGDGLYSPAKLAWAPFGAGTRSCLGIHLARMELRHGTAEFFRACKGARIANSMKDSDMDIRNFFLISPAGDRCMITLN</sequence>
<dbReference type="InterPro" id="IPR001128">
    <property type="entry name" value="Cyt_P450"/>
</dbReference>
<dbReference type="GO" id="GO:0016705">
    <property type="term" value="F:oxidoreductase activity, acting on paired donors, with incorporation or reduction of molecular oxygen"/>
    <property type="evidence" value="ECO:0007669"/>
    <property type="project" value="InterPro"/>
</dbReference>
<evidence type="ECO:0000256" key="1">
    <source>
        <dbReference type="ARBA" id="ARBA00001971"/>
    </source>
</evidence>
<dbReference type="PANTHER" id="PTHR24305:SF96">
    <property type="entry name" value="CYTOCHROME P450 MONOOXYGENASE STCB-RELATED"/>
    <property type="match status" value="1"/>
</dbReference>
<dbReference type="PROSITE" id="PS00086">
    <property type="entry name" value="CYTOCHROME_P450"/>
    <property type="match status" value="1"/>
</dbReference>
<dbReference type="GO" id="GO:0004497">
    <property type="term" value="F:monooxygenase activity"/>
    <property type="evidence" value="ECO:0007669"/>
    <property type="project" value="UniProtKB-KW"/>
</dbReference>
<keyword evidence="5 6" id="KW-0408">Iron</keyword>
<proteinExistence type="inferred from homology"/>
<keyword evidence="7" id="KW-0503">Monooxygenase</keyword>
<dbReference type="Pfam" id="PF00067">
    <property type="entry name" value="p450"/>
    <property type="match status" value="1"/>
</dbReference>
<evidence type="ECO:0000256" key="6">
    <source>
        <dbReference type="PIRSR" id="PIRSR602401-1"/>
    </source>
</evidence>
<evidence type="ECO:0000313" key="9">
    <source>
        <dbReference type="Proteomes" id="UP000243723"/>
    </source>
</evidence>
<dbReference type="GO" id="GO:0020037">
    <property type="term" value="F:heme binding"/>
    <property type="evidence" value="ECO:0007669"/>
    <property type="project" value="InterPro"/>
</dbReference>
<keyword evidence="6 7" id="KW-0349">Heme</keyword>
<accession>A0A2P7YKV6</accession>
<keyword evidence="4 7" id="KW-0560">Oxidoreductase</keyword>
<dbReference type="InterPro" id="IPR036396">
    <property type="entry name" value="Cyt_P450_sf"/>
</dbReference>
<feature type="binding site" description="axial binding residue" evidence="6">
    <location>
        <position position="427"/>
    </location>
    <ligand>
        <name>heme</name>
        <dbReference type="ChEBI" id="CHEBI:30413"/>
    </ligand>
    <ligandPart>
        <name>Fe</name>
        <dbReference type="ChEBI" id="CHEBI:18248"/>
    </ligandPart>
</feature>
<comment type="caution">
    <text evidence="8">The sequence shown here is derived from an EMBL/GenBank/DDBJ whole genome shotgun (WGS) entry which is preliminary data.</text>
</comment>
<dbReference type="InterPro" id="IPR050121">
    <property type="entry name" value="Cytochrome_P450_monoxygenase"/>
</dbReference>
<dbReference type="InterPro" id="IPR017972">
    <property type="entry name" value="Cyt_P450_CS"/>
</dbReference>
<dbReference type="SUPFAM" id="SSF48264">
    <property type="entry name" value="Cytochrome P450"/>
    <property type="match status" value="1"/>
</dbReference>
<dbReference type="OrthoDB" id="1470350at2759"/>
<dbReference type="CDD" id="cd11059">
    <property type="entry name" value="CYP_fungal"/>
    <property type="match status" value="1"/>
</dbReference>
<dbReference type="Proteomes" id="UP000243723">
    <property type="component" value="Unassembled WGS sequence"/>
</dbReference>
<keyword evidence="9" id="KW-1185">Reference proteome</keyword>
<dbReference type="EMBL" id="NHZQ01000419">
    <property type="protein sequence ID" value="PSK36592.1"/>
    <property type="molecule type" value="Genomic_DNA"/>
</dbReference>
<dbReference type="STRING" id="40998.A0A2P7YKV6"/>
<evidence type="ECO:0000256" key="3">
    <source>
        <dbReference type="ARBA" id="ARBA00022723"/>
    </source>
</evidence>
<reference evidence="8 9" key="1">
    <citation type="submission" date="2017-05" db="EMBL/GenBank/DDBJ databases">
        <title>Draft genome sequence of Elsinoe australis.</title>
        <authorList>
            <person name="Cheng Q."/>
        </authorList>
    </citation>
    <scope>NUCLEOTIDE SEQUENCE [LARGE SCALE GENOMIC DNA]</scope>
    <source>
        <strain evidence="8 9">NL1</strain>
    </source>
</reference>
<dbReference type="PANTHER" id="PTHR24305">
    <property type="entry name" value="CYTOCHROME P450"/>
    <property type="match status" value="1"/>
</dbReference>
<evidence type="ECO:0000256" key="5">
    <source>
        <dbReference type="ARBA" id="ARBA00023004"/>
    </source>
</evidence>
<evidence type="ECO:0000313" key="8">
    <source>
        <dbReference type="EMBL" id="PSK36592.1"/>
    </source>
</evidence>
<dbReference type="InterPro" id="IPR002401">
    <property type="entry name" value="Cyt_P450_E_grp-I"/>
</dbReference>
<name>A0A2P7YKV6_9PEZI</name>
<gene>
    <name evidence="8" type="ORF">B9Z65_1775</name>
</gene>